<dbReference type="Proteomes" id="UP000232101">
    <property type="component" value="Unassembled WGS sequence"/>
</dbReference>
<organism evidence="1 2">
    <name type="scientific">Lysinibacillus xylanilyticus</name>
    <dbReference type="NCBI Taxonomy" id="582475"/>
    <lineage>
        <taxon>Bacteria</taxon>
        <taxon>Bacillati</taxon>
        <taxon>Bacillota</taxon>
        <taxon>Bacilli</taxon>
        <taxon>Bacillales</taxon>
        <taxon>Bacillaceae</taxon>
        <taxon>Lysinibacillus</taxon>
    </lineage>
</organism>
<evidence type="ECO:0000313" key="1">
    <source>
        <dbReference type="EMBL" id="PJO43420.1"/>
    </source>
</evidence>
<gene>
    <name evidence="1" type="ORF">CWD94_12790</name>
</gene>
<sequence length="333" mass="38021">MIIVGNISGVTSWRYSEEQLSWERNHYFQAINKRFGTQILELCKDQKLLREKVTGLLEISNLNGTSPELVWITLSNKVNALNLNSCIKLLEEIAINDIDEKLVFRSFYDQKVDWIEDSLERIINSFDEQHKKNMELSCGSIYENEIQKLVLEALNLLNELCPGAYKEAKSILRECVLLSGKGLKSSSVPISFGAVFLLPNKDWNIVNILDFIVHEIAHHSLVIKSSLVKIINNPTDLSKSPLRPDPRPINGILHATFVLVRVCYILIQYIQQDGEYSKTAIKYVSNYLKNLNEGLNSLKLDANWTSEGVILMEDMMDGYIELKVEFEKLGVLK</sequence>
<name>A0A2M9Q5R4_9BACI</name>
<dbReference type="NCBIfam" id="TIGR04267">
    <property type="entry name" value="mod_HExxH"/>
    <property type="match status" value="1"/>
</dbReference>
<accession>A0A2M9Q5R4</accession>
<dbReference type="AlphaFoldDB" id="A0A2M9Q5R4"/>
<reference evidence="1 2" key="1">
    <citation type="submission" date="2017-11" db="EMBL/GenBank/DDBJ databases">
        <title>Bacterial isolate from king chilli rhizosphere.</title>
        <authorList>
            <person name="Takhelmayum P."/>
            <person name="Sarangthem I."/>
        </authorList>
    </citation>
    <scope>NUCLEOTIDE SEQUENCE [LARGE SCALE GENOMIC DNA]</scope>
    <source>
        <strain evidence="2">t26</strain>
    </source>
</reference>
<evidence type="ECO:0000313" key="2">
    <source>
        <dbReference type="Proteomes" id="UP000232101"/>
    </source>
</evidence>
<evidence type="ECO:0008006" key="3">
    <source>
        <dbReference type="Google" id="ProtNLM"/>
    </source>
</evidence>
<comment type="caution">
    <text evidence="1">The sequence shown here is derived from an EMBL/GenBank/DDBJ whole genome shotgun (WGS) entry which is preliminary data.</text>
</comment>
<dbReference type="InterPro" id="IPR026337">
    <property type="entry name" value="AKG_HExxH"/>
</dbReference>
<dbReference type="EMBL" id="PHQY01000612">
    <property type="protein sequence ID" value="PJO43420.1"/>
    <property type="molecule type" value="Genomic_DNA"/>
</dbReference>
<proteinExistence type="predicted"/>
<protein>
    <recommendedName>
        <fullName evidence="3">HEXXH motif domain-containing protein</fullName>
    </recommendedName>
</protein>